<accession>A0AAD5RQK5</accession>
<feature type="compositionally biased region" description="Polar residues" evidence="1">
    <location>
        <begin position="1"/>
        <end position="15"/>
    </location>
</feature>
<feature type="compositionally biased region" description="Basic and acidic residues" evidence="1">
    <location>
        <begin position="58"/>
        <end position="78"/>
    </location>
</feature>
<dbReference type="EMBL" id="JAKWBI020000171">
    <property type="protein sequence ID" value="KAJ2900517.1"/>
    <property type="molecule type" value="Genomic_DNA"/>
</dbReference>
<dbReference type="AlphaFoldDB" id="A0AAD5RQK5"/>
<reference evidence="2" key="1">
    <citation type="submission" date="2022-07" db="EMBL/GenBank/DDBJ databases">
        <title>Draft genome sequence of Zalerion maritima ATCC 34329, a (micro)plastics degrading marine fungus.</title>
        <authorList>
            <person name="Paco A."/>
            <person name="Goncalves M.F.M."/>
            <person name="Rocha-Santos T.A.P."/>
            <person name="Alves A."/>
        </authorList>
    </citation>
    <scope>NUCLEOTIDE SEQUENCE</scope>
    <source>
        <strain evidence="2">ATCC 34329</strain>
    </source>
</reference>
<protein>
    <submittedName>
        <fullName evidence="2">Uncharacterized protein</fullName>
    </submittedName>
</protein>
<feature type="region of interest" description="Disordered" evidence="1">
    <location>
        <begin position="1"/>
        <end position="86"/>
    </location>
</feature>
<dbReference type="Proteomes" id="UP001201980">
    <property type="component" value="Unassembled WGS sequence"/>
</dbReference>
<feature type="compositionally biased region" description="Basic residues" evidence="1">
    <location>
        <begin position="46"/>
        <end position="57"/>
    </location>
</feature>
<organism evidence="2 3">
    <name type="scientific">Zalerion maritima</name>
    <dbReference type="NCBI Taxonomy" id="339359"/>
    <lineage>
        <taxon>Eukaryota</taxon>
        <taxon>Fungi</taxon>
        <taxon>Dikarya</taxon>
        <taxon>Ascomycota</taxon>
        <taxon>Pezizomycotina</taxon>
        <taxon>Sordariomycetes</taxon>
        <taxon>Lulworthiomycetidae</taxon>
        <taxon>Lulworthiales</taxon>
        <taxon>Lulworthiaceae</taxon>
        <taxon>Zalerion</taxon>
    </lineage>
</organism>
<evidence type="ECO:0000313" key="3">
    <source>
        <dbReference type="Proteomes" id="UP001201980"/>
    </source>
</evidence>
<proteinExistence type="predicted"/>
<feature type="compositionally biased region" description="Polar residues" evidence="1">
    <location>
        <begin position="29"/>
        <end position="45"/>
    </location>
</feature>
<comment type="caution">
    <text evidence="2">The sequence shown here is derived from an EMBL/GenBank/DDBJ whole genome shotgun (WGS) entry which is preliminary data.</text>
</comment>
<evidence type="ECO:0000313" key="2">
    <source>
        <dbReference type="EMBL" id="KAJ2900517.1"/>
    </source>
</evidence>
<name>A0AAD5RQK5_9PEZI</name>
<keyword evidence="3" id="KW-1185">Reference proteome</keyword>
<gene>
    <name evidence="2" type="ORF">MKZ38_002422</name>
</gene>
<sequence length="224" mass="26016">MPSLTEDYNMTISSSTKKRKHNDPDEYQLRQQNSDATTNNATTLTRKVHSLPLKKRARTVDPEDHRSNPHEQHQRPELARVATHPTVPPNILNPCHICHRKPQRKSDLDSYKNCEGCGRRTCYICIRECQNWIPSQHHRDSEGHPMSYEATRNHNPSLEMKDASDYNSYQCDEESEKMPSDWLRHERGHRSIICSKCCIETGPDGETMCRACLNYFDEGKTNNH</sequence>
<evidence type="ECO:0000256" key="1">
    <source>
        <dbReference type="SAM" id="MobiDB-lite"/>
    </source>
</evidence>